<dbReference type="InterPro" id="IPR045809">
    <property type="entry name" value="MobI"/>
</dbReference>
<dbReference type="Proteomes" id="UP000462362">
    <property type="component" value="Unassembled WGS sequence"/>
</dbReference>
<evidence type="ECO:0000313" key="1">
    <source>
        <dbReference type="EMBL" id="MTU43076.1"/>
    </source>
</evidence>
<gene>
    <name evidence="1" type="ORF">GMD42_05465</name>
</gene>
<reference evidence="1 2" key="1">
    <citation type="journal article" date="2019" name="Nat. Med.">
        <title>A library of human gut bacterial isolates paired with longitudinal multiomics data enables mechanistic microbiome research.</title>
        <authorList>
            <person name="Poyet M."/>
            <person name="Groussin M."/>
            <person name="Gibbons S.M."/>
            <person name="Avila-Pacheco J."/>
            <person name="Jiang X."/>
            <person name="Kearney S.M."/>
            <person name="Perrotta A.R."/>
            <person name="Berdy B."/>
            <person name="Zhao S."/>
            <person name="Lieberman T.D."/>
            <person name="Swanson P.K."/>
            <person name="Smith M."/>
            <person name="Roesemann S."/>
            <person name="Alexander J.E."/>
            <person name="Rich S.A."/>
            <person name="Livny J."/>
            <person name="Vlamakis H."/>
            <person name="Clish C."/>
            <person name="Bullock K."/>
            <person name="Deik A."/>
            <person name="Scott J."/>
            <person name="Pierce K.A."/>
            <person name="Xavier R.J."/>
            <person name="Alm E.J."/>
        </authorList>
    </citation>
    <scope>NUCLEOTIDE SEQUENCE [LARGE SCALE GENOMIC DNA]</scope>
    <source>
        <strain evidence="1 2">BIOML-A2</strain>
    </source>
</reference>
<evidence type="ECO:0000313" key="2">
    <source>
        <dbReference type="Proteomes" id="UP000462362"/>
    </source>
</evidence>
<dbReference type="Pfam" id="PF19456">
    <property type="entry name" value="MobI"/>
    <property type="match status" value="1"/>
</dbReference>
<name>A0A844LF63_9BURK</name>
<dbReference type="AlphaFoldDB" id="A0A844LF63"/>
<protein>
    <submittedName>
        <fullName evidence="1">Uncharacterized protein</fullName>
    </submittedName>
</protein>
<organism evidence="1 2">
    <name type="scientific">Parasutterella excrementihominis</name>
    <dbReference type="NCBI Taxonomy" id="487175"/>
    <lineage>
        <taxon>Bacteria</taxon>
        <taxon>Pseudomonadati</taxon>
        <taxon>Pseudomonadota</taxon>
        <taxon>Betaproteobacteria</taxon>
        <taxon>Burkholderiales</taxon>
        <taxon>Sutterellaceae</taxon>
        <taxon>Parasutterella</taxon>
    </lineage>
</organism>
<accession>A0A844LF63</accession>
<comment type="caution">
    <text evidence="1">The sequence shown here is derived from an EMBL/GenBank/DDBJ whole genome shotgun (WGS) entry which is preliminary data.</text>
</comment>
<dbReference type="RefSeq" id="WP_155165798.1">
    <property type="nucleotide sequence ID" value="NZ_CATXDL010000019.1"/>
</dbReference>
<dbReference type="EMBL" id="WNCL01000012">
    <property type="protein sequence ID" value="MTU43076.1"/>
    <property type="molecule type" value="Genomic_DNA"/>
</dbReference>
<proteinExistence type="predicted"/>
<sequence>MGKVLLAGNSKDRKIAMEGITPGAIKNHELNSLEAANDFLNRYLVSLVTEAQYHITSCQTALAGLNDEQTEFRKKCMIYPRLQIYKSAGRAFRIEWAKFILYKKKGAQGIGKTTVRIPAEKIRYPISKFNEAPTWALKIILEYENKFVVIRQKYQIYKDAKRQVESLIRLYNVDLESKNYSTDPVNSLELFQLKSPNLID</sequence>